<accession>A0A5C6ER45</accession>
<evidence type="ECO:0000313" key="3">
    <source>
        <dbReference type="Proteomes" id="UP000318288"/>
    </source>
</evidence>
<keyword evidence="1" id="KW-0732">Signal</keyword>
<dbReference type="PANTHER" id="PTHR43037">
    <property type="entry name" value="UNNAMED PRODUCT-RELATED"/>
    <property type="match status" value="1"/>
</dbReference>
<dbReference type="GO" id="GO:0016787">
    <property type="term" value="F:hydrolase activity"/>
    <property type="evidence" value="ECO:0007669"/>
    <property type="project" value="UniProtKB-KW"/>
</dbReference>
<evidence type="ECO:0000313" key="2">
    <source>
        <dbReference type="EMBL" id="TWU50864.1"/>
    </source>
</evidence>
<dbReference type="SUPFAM" id="SSF53474">
    <property type="entry name" value="alpha/beta-Hydrolases"/>
    <property type="match status" value="1"/>
</dbReference>
<keyword evidence="2" id="KW-0378">Hydrolase</keyword>
<dbReference type="AlphaFoldDB" id="A0A5C6ER45"/>
<proteinExistence type="predicted"/>
<name>A0A5C6ER45_9BACT</name>
<organism evidence="2 3">
    <name type="scientific">Rubripirellula tenax</name>
    <dbReference type="NCBI Taxonomy" id="2528015"/>
    <lineage>
        <taxon>Bacteria</taxon>
        <taxon>Pseudomonadati</taxon>
        <taxon>Planctomycetota</taxon>
        <taxon>Planctomycetia</taxon>
        <taxon>Pirellulales</taxon>
        <taxon>Pirellulaceae</taxon>
        <taxon>Rubripirellula</taxon>
    </lineage>
</organism>
<sequence>MKPHPHRWFLAIAIAAVFSPVGVQAEQLFQLRNGMVLRGMMAEIATLKEGFGAASAGETHVRPIWLIDDGLRRIYIHGKGMSDGNPIDVADPTQAIELWQARPLGGKAVAGLGAIMGVSPFNEFGRRQLTMRGPEGQVNVIQGITELNSRYAKLVALKGKPALLWDMRVSTASIDSPTLKRIFDRRIAADDLEGKLETVRFFTDAERYDDAKEALSSIENLPADIDREAMLISLTERQAIQLLNEAKMRSASGQRQLARGILENFPMQEGGRITRIQVQDEIAKLNESETQAKQLGDQLREHVSGLDAGQAAPLAPIVDEITSGLSPDTLPRLSDYARLGKSAEIALDDRVALAVAGWLLGSGSGEQNLSVATALIAVRDLVAEYLGTDDPGRRAAILEKLRTLEGAQAEYVDRMLPLLQPPLPWPEGSAVEGADGFYSVDTGAALYAIQLPPEYTPLRSYPCVVSLHGAGGYAEDQIDWWAGKYSEHNGARMGHASRNGFIVVAPVWSRSQQRDYEYTPLEHERILVSVRDAMRRASIDSDRVFLSGHGEGGTAAWDLALAHPDMWAGMIPINANPDKTVHHYELNSRYMPMYIVMGELDGIRADGSIMDDYMSFNHDAIVVMYRGRGREPFFDEIPKLFEWMTSAAHRRRDIPEQIDVSTMRNGDQFFWWLELGPLKPDVQIDPILWDQTSRIRSAKISASIGADNQIRISSVPSDTFKVLLRPQPGIDIANEIIVRSGTRPYRFQFDGSLETMLEDARRRADRKRAFWFEATMP</sequence>
<evidence type="ECO:0000256" key="1">
    <source>
        <dbReference type="ARBA" id="ARBA00022729"/>
    </source>
</evidence>
<dbReference type="InterPro" id="IPR029058">
    <property type="entry name" value="AB_hydrolase_fold"/>
</dbReference>
<dbReference type="EMBL" id="SJPW01000005">
    <property type="protein sequence ID" value="TWU50864.1"/>
    <property type="molecule type" value="Genomic_DNA"/>
</dbReference>
<keyword evidence="3" id="KW-1185">Reference proteome</keyword>
<gene>
    <name evidence="2" type="ORF">Poly51_41570</name>
</gene>
<dbReference type="RefSeq" id="WP_246114630.1">
    <property type="nucleotide sequence ID" value="NZ_SJPW01000005.1"/>
</dbReference>
<dbReference type="InterPro" id="IPR050955">
    <property type="entry name" value="Plant_Biomass_Hydrol_Est"/>
</dbReference>
<dbReference type="Proteomes" id="UP000318288">
    <property type="component" value="Unassembled WGS sequence"/>
</dbReference>
<comment type="caution">
    <text evidence="2">The sequence shown here is derived from an EMBL/GenBank/DDBJ whole genome shotgun (WGS) entry which is preliminary data.</text>
</comment>
<reference evidence="2 3" key="1">
    <citation type="submission" date="2019-02" db="EMBL/GenBank/DDBJ databases">
        <title>Deep-cultivation of Planctomycetes and their phenomic and genomic characterization uncovers novel biology.</title>
        <authorList>
            <person name="Wiegand S."/>
            <person name="Jogler M."/>
            <person name="Boedeker C."/>
            <person name="Pinto D."/>
            <person name="Vollmers J."/>
            <person name="Rivas-Marin E."/>
            <person name="Kohn T."/>
            <person name="Peeters S.H."/>
            <person name="Heuer A."/>
            <person name="Rast P."/>
            <person name="Oberbeckmann S."/>
            <person name="Bunk B."/>
            <person name="Jeske O."/>
            <person name="Meyerdierks A."/>
            <person name="Storesund J.E."/>
            <person name="Kallscheuer N."/>
            <person name="Luecker S."/>
            <person name="Lage O.M."/>
            <person name="Pohl T."/>
            <person name="Merkel B.J."/>
            <person name="Hornburger P."/>
            <person name="Mueller R.-W."/>
            <person name="Bruemmer F."/>
            <person name="Labrenz M."/>
            <person name="Spormann A.M."/>
            <person name="Op Den Camp H."/>
            <person name="Overmann J."/>
            <person name="Amann R."/>
            <person name="Jetten M.S.M."/>
            <person name="Mascher T."/>
            <person name="Medema M.H."/>
            <person name="Devos D.P."/>
            <person name="Kaster A.-K."/>
            <person name="Ovreas L."/>
            <person name="Rohde M."/>
            <person name="Galperin M.Y."/>
            <person name="Jogler C."/>
        </authorList>
    </citation>
    <scope>NUCLEOTIDE SEQUENCE [LARGE SCALE GENOMIC DNA]</scope>
    <source>
        <strain evidence="2 3">Poly51</strain>
    </source>
</reference>
<dbReference type="Gene3D" id="3.40.50.1820">
    <property type="entry name" value="alpha/beta hydrolase"/>
    <property type="match status" value="1"/>
</dbReference>
<protein>
    <submittedName>
        <fullName evidence="2">Alpha/beta hydrolase family protein</fullName>
    </submittedName>
</protein>
<dbReference type="PANTHER" id="PTHR43037:SF1">
    <property type="entry name" value="BLL1128 PROTEIN"/>
    <property type="match status" value="1"/>
</dbReference>